<evidence type="ECO:0000259" key="6">
    <source>
        <dbReference type="Pfam" id="PF08548"/>
    </source>
</evidence>
<dbReference type="EMBL" id="BSFK01000005">
    <property type="protein sequence ID" value="GLK75400.1"/>
    <property type="molecule type" value="Genomic_DNA"/>
</dbReference>
<dbReference type="CDD" id="cd04277">
    <property type="entry name" value="ZnMc_serralysin_like"/>
    <property type="match status" value="1"/>
</dbReference>
<reference evidence="7" key="1">
    <citation type="journal article" date="2014" name="Int. J. Syst. Evol. Microbiol.">
        <title>Complete genome sequence of Corynebacterium casei LMG S-19264T (=DSM 44701T), isolated from a smear-ripened cheese.</title>
        <authorList>
            <consortium name="US DOE Joint Genome Institute (JGI-PGF)"/>
            <person name="Walter F."/>
            <person name="Albersmeier A."/>
            <person name="Kalinowski J."/>
            <person name="Ruckert C."/>
        </authorList>
    </citation>
    <scope>NUCLEOTIDE SEQUENCE</scope>
    <source>
        <strain evidence="7">VKM B-2555</strain>
    </source>
</reference>
<dbReference type="InterPro" id="IPR001343">
    <property type="entry name" value="Hemolysn_Ca-bd"/>
</dbReference>
<dbReference type="SUPFAM" id="SSF55486">
    <property type="entry name" value="Metalloproteases ('zincins'), catalytic domain"/>
    <property type="match status" value="1"/>
</dbReference>
<evidence type="ECO:0000313" key="8">
    <source>
        <dbReference type="Proteomes" id="UP001143364"/>
    </source>
</evidence>
<comment type="subcellular location">
    <subcellularLocation>
        <location evidence="2">Secreted</location>
    </subcellularLocation>
</comment>
<evidence type="ECO:0000256" key="3">
    <source>
        <dbReference type="ARBA" id="ARBA00022525"/>
    </source>
</evidence>
<keyword evidence="8" id="KW-1185">Reference proteome</keyword>
<gene>
    <name evidence="7" type="ORF">GCM10008171_06540</name>
</gene>
<dbReference type="Gene3D" id="2.150.10.10">
    <property type="entry name" value="Serralysin-like metalloprotease, C-terminal"/>
    <property type="match status" value="9"/>
</dbReference>
<evidence type="ECO:0000256" key="4">
    <source>
        <dbReference type="ARBA" id="ARBA00022737"/>
    </source>
</evidence>
<dbReference type="InterPro" id="IPR050557">
    <property type="entry name" value="RTX_toxin/Mannuronan_C5-epim"/>
</dbReference>
<feature type="region of interest" description="Disordered" evidence="5">
    <location>
        <begin position="97"/>
        <end position="120"/>
    </location>
</feature>
<protein>
    <recommendedName>
        <fullName evidence="6">Peptidase M10 serralysin C-terminal domain-containing protein</fullName>
    </recommendedName>
</protein>
<evidence type="ECO:0000313" key="7">
    <source>
        <dbReference type="EMBL" id="GLK75400.1"/>
    </source>
</evidence>
<dbReference type="Gene3D" id="3.40.390.10">
    <property type="entry name" value="Collagenase (Catalytic Domain)"/>
    <property type="match status" value="1"/>
</dbReference>
<reference evidence="7" key="2">
    <citation type="submission" date="2023-01" db="EMBL/GenBank/DDBJ databases">
        <authorList>
            <person name="Sun Q."/>
            <person name="Evtushenko L."/>
        </authorList>
    </citation>
    <scope>NUCLEOTIDE SEQUENCE</scope>
    <source>
        <strain evidence="7">VKM B-2555</strain>
    </source>
</reference>
<proteinExistence type="predicted"/>
<dbReference type="Pfam" id="PF00353">
    <property type="entry name" value="HemolysinCabind"/>
    <property type="match status" value="12"/>
</dbReference>
<keyword evidence="3" id="KW-0964">Secreted</keyword>
<feature type="domain" description="Peptidase M10 serralysin C-terminal" evidence="6">
    <location>
        <begin position="226"/>
        <end position="290"/>
    </location>
</feature>
<organism evidence="7 8">
    <name type="scientific">Methylopila jiangsuensis</name>
    <dbReference type="NCBI Taxonomy" id="586230"/>
    <lineage>
        <taxon>Bacteria</taxon>
        <taxon>Pseudomonadati</taxon>
        <taxon>Pseudomonadota</taxon>
        <taxon>Alphaproteobacteria</taxon>
        <taxon>Hyphomicrobiales</taxon>
        <taxon>Methylopilaceae</taxon>
        <taxon>Methylopila</taxon>
    </lineage>
</organism>
<evidence type="ECO:0000256" key="2">
    <source>
        <dbReference type="ARBA" id="ARBA00004613"/>
    </source>
</evidence>
<accession>A0A9W6N2L4</accession>
<dbReference type="InterPro" id="IPR013858">
    <property type="entry name" value="Peptidase_M10B_C"/>
</dbReference>
<dbReference type="PANTHER" id="PTHR38340:SF1">
    <property type="entry name" value="S-LAYER PROTEIN"/>
    <property type="match status" value="1"/>
</dbReference>
<dbReference type="PRINTS" id="PR00313">
    <property type="entry name" value="CABNDNGRPT"/>
</dbReference>
<dbReference type="GO" id="GO:0008237">
    <property type="term" value="F:metallopeptidase activity"/>
    <property type="evidence" value="ECO:0007669"/>
    <property type="project" value="InterPro"/>
</dbReference>
<dbReference type="RefSeq" id="WP_271203353.1">
    <property type="nucleotide sequence ID" value="NZ_BSFK01000005.1"/>
</dbReference>
<dbReference type="Pfam" id="PF08548">
    <property type="entry name" value="Peptidase_M10_C"/>
    <property type="match status" value="1"/>
</dbReference>
<comment type="caution">
    <text evidence="7">The sequence shown here is derived from an EMBL/GenBank/DDBJ whole genome shotgun (WGS) entry which is preliminary data.</text>
</comment>
<dbReference type="InterPro" id="IPR034033">
    <property type="entry name" value="Serralysin-like"/>
</dbReference>
<keyword evidence="4" id="KW-0677">Repeat</keyword>
<comment type="cofactor">
    <cofactor evidence="1">
        <name>Ca(2+)</name>
        <dbReference type="ChEBI" id="CHEBI:29108"/>
    </cofactor>
</comment>
<name>A0A9W6N2L4_9HYPH</name>
<dbReference type="SUPFAM" id="SSF51120">
    <property type="entry name" value="beta-Roll"/>
    <property type="match status" value="9"/>
</dbReference>
<dbReference type="Proteomes" id="UP001143364">
    <property type="component" value="Unassembled WGS sequence"/>
</dbReference>
<dbReference type="GO" id="GO:0005509">
    <property type="term" value="F:calcium ion binding"/>
    <property type="evidence" value="ECO:0007669"/>
    <property type="project" value="InterPro"/>
</dbReference>
<sequence>MAEVNKSGDASIDGVLWGYRLDGTNVTYGFPDSADDYAGYEAINGFQAFTSAQQTAVHYVMNQVAAVTGLTVQFVTDGGSADFRFAMATTINYGNLDDRLHRPGGSNDSAEANPPDPTWGNDYQRGDSWYNTSSYNTPTIGTFGFAAGIAHEIGHNFGLKHGHATQTGHGVTFPALPSNENGQEWSIMTYAASPLTGDVRSNYELPQSLMMNDIAALQYMYGADYGANSGNTTYSFSASTGEMFVNGVGQGAPNTNAIFRTIWDGGGVDTYDFSNYTSNIVANLGAGQWSTPADGQRAYLGQYRDASNNTVDYFAQGSIANAKLFNGDARSLIENAIGGSGADQITGNQIANRLVGNGGFDILRGLSGDDRLEGGGAGDWLYGGDDNDALYGGDGGDTLYGEAGNDVLRGEAGQDSLYGGLGDDTYYVSDNDFIAENPGGGYDTVVASINWTLGANLEELRLSGFALSGSAGAGAQSLYGNAFANRLDGGAGDDYMAGGLGGDTYVVDNVYDIVSEAADAGTDTVEAWVNYTLNANVENLKLFGGARAGFGNQLANTITGSAGDDLLNGGGGYDTLIGGAGNDTYELFTMAGRPTAAGFFIMSYDAVQEAAGGGYDTVHVQRTSDLFGTGYTLAANIEAGVVVGEGDFSLAGNELSNSLAGNAAANTLSGMAGADRLDGGAGVDELIGGAGDDTYILNDYNLVTTRLGQFNIRFWRYDSVTEDVDGGTDTVRIRYAGEQLTGYTLGANVENGVVEGTQAFNLTGNDLSNALTGNGADNTLVGGAGDDVLNGGLGADTLQGGLGDDTYILSDFTRLTLNGVTYAYHDAISEDADAGVDTVRVALPNGGGYTLRANFENGELTGSSNGNLAGNELDNRLIGNAGANTLSGGAGADTLFGGLGLDTLAGGAGDDTYVLADTTFVPGPKGRPVAVFDTVDETSRGSGGTDTVLISAPSKGTPGAIALTSYTLGAGIENGQIGLSTAFDLIGNALANALTGGAGDNLLDGGAGADTLAGGRGDDAYGVDDAGDVVVEAEAAGWDTVRATINHTLAANVEALVLLGAAADGTGNALANALTGNALANRLDGGAGADTLTGGAGNDSYVVDDLGDVIVEAAGAGVDRVEAWADVTLSANVENLRMMGTAALKAVGNGAKNIIFGNEAGNVLDGGGGADDLRGFGGNDTYVIDNAGDRITEAASGGVDRVEAWANVTLAANVENLRMMGTAALKAFGNETKNIIFGNDAGNWLDGGGGADDLRGFGGNDTYVVDHAGDRVTEAANGGADTVASFVSFTLSANVETLRLRGTSAIDGTGNAGANTLVGNDAANVLDGKAGADILTGGRGQDVFAFSTALGASNVDRITDFYAPNDAIQLDDAVFTGLSLGALAASAFVRGAAATDGLDRIIFDSRSGALFFDEDGVGGVDQIRFATLGSGVALTHADFVVV</sequence>
<dbReference type="GO" id="GO:0005615">
    <property type="term" value="C:extracellular space"/>
    <property type="evidence" value="ECO:0007669"/>
    <property type="project" value="InterPro"/>
</dbReference>
<dbReference type="InterPro" id="IPR024079">
    <property type="entry name" value="MetalloPept_cat_dom_sf"/>
</dbReference>
<dbReference type="InterPro" id="IPR018511">
    <property type="entry name" value="Hemolysin-typ_Ca-bd_CS"/>
</dbReference>
<dbReference type="PROSITE" id="PS00330">
    <property type="entry name" value="HEMOLYSIN_CALCIUM"/>
    <property type="match status" value="5"/>
</dbReference>
<dbReference type="PANTHER" id="PTHR38340">
    <property type="entry name" value="S-LAYER PROTEIN"/>
    <property type="match status" value="1"/>
</dbReference>
<evidence type="ECO:0000256" key="5">
    <source>
        <dbReference type="SAM" id="MobiDB-lite"/>
    </source>
</evidence>
<dbReference type="InterPro" id="IPR011049">
    <property type="entry name" value="Serralysin-like_metalloprot_C"/>
</dbReference>
<evidence type="ECO:0000256" key="1">
    <source>
        <dbReference type="ARBA" id="ARBA00001913"/>
    </source>
</evidence>